<feature type="binding site" evidence="12">
    <location>
        <position position="288"/>
    </location>
    <ligand>
        <name>Zn(2+)</name>
        <dbReference type="ChEBI" id="CHEBI:29105"/>
        <note>catalytic</note>
    </ligand>
</feature>
<dbReference type="OrthoDB" id="9781930at2"/>
<feature type="transmembrane region" description="Helical" evidence="14">
    <location>
        <begin position="110"/>
        <end position="133"/>
    </location>
</feature>
<evidence type="ECO:0000256" key="3">
    <source>
        <dbReference type="ARBA" id="ARBA00022692"/>
    </source>
</evidence>
<organism evidence="17 18">
    <name type="scientific">Ereboglobus luteus</name>
    <dbReference type="NCBI Taxonomy" id="1796921"/>
    <lineage>
        <taxon>Bacteria</taxon>
        <taxon>Pseudomonadati</taxon>
        <taxon>Verrucomicrobiota</taxon>
        <taxon>Opitutia</taxon>
        <taxon>Opitutales</taxon>
        <taxon>Opitutaceae</taxon>
        <taxon>Ereboglobus</taxon>
    </lineage>
</organism>
<keyword evidence="2 13" id="KW-0645">Protease</keyword>
<dbReference type="AlphaFoldDB" id="A0A2U8E799"/>
<keyword evidence="3 14" id="KW-0812">Transmembrane</keyword>
<dbReference type="Proteomes" id="UP000244896">
    <property type="component" value="Chromosome"/>
</dbReference>
<feature type="transmembrane region" description="Helical" evidence="14">
    <location>
        <begin position="154"/>
        <end position="174"/>
    </location>
</feature>
<feature type="domain" description="CAAX prenyl protease 1 N-terminal" evidence="16">
    <location>
        <begin position="33"/>
        <end position="211"/>
    </location>
</feature>
<feature type="binding site" evidence="12">
    <location>
        <position position="284"/>
    </location>
    <ligand>
        <name>Zn(2+)</name>
        <dbReference type="ChEBI" id="CHEBI:29105"/>
        <note>catalytic</note>
    </ligand>
</feature>
<evidence type="ECO:0000256" key="1">
    <source>
        <dbReference type="ARBA" id="ARBA00004477"/>
    </source>
</evidence>
<feature type="domain" description="Peptidase M48" evidence="15">
    <location>
        <begin position="217"/>
        <end position="418"/>
    </location>
</feature>
<proteinExistence type="inferred from homology"/>
<evidence type="ECO:0000256" key="14">
    <source>
        <dbReference type="SAM" id="Phobius"/>
    </source>
</evidence>
<dbReference type="GO" id="GO:0004222">
    <property type="term" value="F:metalloendopeptidase activity"/>
    <property type="evidence" value="ECO:0007669"/>
    <property type="project" value="InterPro"/>
</dbReference>
<dbReference type="EMBL" id="CP023004">
    <property type="protein sequence ID" value="AWI10710.1"/>
    <property type="molecule type" value="Genomic_DNA"/>
</dbReference>
<comment type="cofactor">
    <cofactor evidence="12 13">
        <name>Zn(2+)</name>
        <dbReference type="ChEBI" id="CHEBI:29105"/>
    </cofactor>
    <text evidence="12 13">Binds 1 zinc ion per subunit.</text>
</comment>
<feature type="transmembrane region" description="Helical" evidence="14">
    <location>
        <begin position="180"/>
        <end position="201"/>
    </location>
</feature>
<evidence type="ECO:0000259" key="15">
    <source>
        <dbReference type="Pfam" id="PF01435"/>
    </source>
</evidence>
<evidence type="ECO:0000256" key="11">
    <source>
        <dbReference type="PIRSR" id="PIRSR627057-1"/>
    </source>
</evidence>
<keyword evidence="4 12" id="KW-0479">Metal-binding</keyword>
<dbReference type="Pfam" id="PF01435">
    <property type="entry name" value="Peptidase_M48"/>
    <property type="match status" value="1"/>
</dbReference>
<comment type="similarity">
    <text evidence="13">Belongs to the peptidase M48 family.</text>
</comment>
<evidence type="ECO:0000256" key="12">
    <source>
        <dbReference type="PIRSR" id="PIRSR627057-2"/>
    </source>
</evidence>
<feature type="transmembrane region" description="Helical" evidence="14">
    <location>
        <begin position="298"/>
        <end position="320"/>
    </location>
</feature>
<evidence type="ECO:0000256" key="7">
    <source>
        <dbReference type="ARBA" id="ARBA00022833"/>
    </source>
</evidence>
<dbReference type="PANTHER" id="PTHR10120">
    <property type="entry name" value="CAAX PRENYL PROTEASE 1"/>
    <property type="match status" value="1"/>
</dbReference>
<evidence type="ECO:0000256" key="10">
    <source>
        <dbReference type="ARBA" id="ARBA00023136"/>
    </source>
</evidence>
<dbReference type="FunFam" id="3.30.2010.10:FF:000002">
    <property type="entry name" value="CAAX prenyl protease"/>
    <property type="match status" value="1"/>
</dbReference>
<feature type="transmembrane region" description="Helical" evidence="14">
    <location>
        <begin position="76"/>
        <end position="104"/>
    </location>
</feature>
<evidence type="ECO:0000256" key="13">
    <source>
        <dbReference type="RuleBase" id="RU003983"/>
    </source>
</evidence>
<evidence type="ECO:0000256" key="2">
    <source>
        <dbReference type="ARBA" id="ARBA00022670"/>
    </source>
</evidence>
<dbReference type="KEGG" id="elut:CKA38_13960"/>
<dbReference type="GO" id="GO:0046872">
    <property type="term" value="F:metal ion binding"/>
    <property type="evidence" value="ECO:0007669"/>
    <property type="project" value="UniProtKB-KW"/>
</dbReference>
<evidence type="ECO:0000313" key="18">
    <source>
        <dbReference type="Proteomes" id="UP000244896"/>
    </source>
</evidence>
<keyword evidence="18" id="KW-1185">Reference proteome</keyword>
<evidence type="ECO:0000256" key="5">
    <source>
        <dbReference type="ARBA" id="ARBA00022801"/>
    </source>
</evidence>
<dbReference type="InterPro" id="IPR001915">
    <property type="entry name" value="Peptidase_M48"/>
</dbReference>
<sequence length="420" mass="46377">MITSTTALLIIIILVALKLGAETWLSRLNSAEVRKHMTVAPAAASAIMDAETYQKSTAYTLAKAGFGNIERVWDSLVLVALFASGVLPWAYGCVTSALAGTFLAGTWAQVIFLLGVGIALSVISLPFDWWGQFRLEARFGFNKSTPGLWVSDKIKGLVITLIIGAPLLWALLSLVHWIGAWWWVWGFALVFGFQILMLVLYPKIILPLFNKLTPLPEGGLRDRLMALSDRTGFKASTIQVMDGSKRSGHSNAFFTGFGRFRRIVLFDTLIEQLAPEELEAVLAHEVGHYKRGHIPKTLFTSSLMMLGGFALIAWLANSAWFNPAFGFATGDLAAAFLLFSLLSGLVLFWITPVGNYFSRKHEYEADAFARDAMNGPSPLIGALRKLAQKNLSNLTPHPLYSRFYYSHPTVVERETALNKN</sequence>
<dbReference type="InterPro" id="IPR032456">
    <property type="entry name" value="Peptidase_M48_N"/>
</dbReference>
<feature type="transmembrane region" description="Helical" evidence="14">
    <location>
        <begin position="6"/>
        <end position="25"/>
    </location>
</feature>
<keyword evidence="8 14" id="KW-1133">Transmembrane helix</keyword>
<evidence type="ECO:0000313" key="17">
    <source>
        <dbReference type="EMBL" id="AWI10710.1"/>
    </source>
</evidence>
<keyword evidence="9 13" id="KW-0482">Metalloprotease</keyword>
<dbReference type="CDD" id="cd07343">
    <property type="entry name" value="M48A_Zmpste24p_like"/>
    <property type="match status" value="1"/>
</dbReference>
<feature type="active site" description="Proton donor" evidence="11">
    <location>
        <position position="366"/>
    </location>
</feature>
<keyword evidence="6" id="KW-0256">Endoplasmic reticulum</keyword>
<feature type="active site" evidence="11">
    <location>
        <position position="285"/>
    </location>
</feature>
<dbReference type="Gene3D" id="3.30.2010.10">
    <property type="entry name" value="Metalloproteases ('zincins'), catalytic domain"/>
    <property type="match status" value="1"/>
</dbReference>
<accession>A0A2U8E799</accession>
<dbReference type="Pfam" id="PF16491">
    <property type="entry name" value="Peptidase_M48_N"/>
    <property type="match status" value="1"/>
</dbReference>
<evidence type="ECO:0000259" key="16">
    <source>
        <dbReference type="Pfam" id="PF16491"/>
    </source>
</evidence>
<gene>
    <name evidence="17" type="ORF">CKA38_13960</name>
</gene>
<evidence type="ECO:0000256" key="9">
    <source>
        <dbReference type="ARBA" id="ARBA00023049"/>
    </source>
</evidence>
<reference evidence="17 18" key="1">
    <citation type="journal article" date="2018" name="Syst. Appl. Microbiol.">
        <title>Ereboglobus luteus gen. nov. sp. nov. from cockroach guts, and new insights into the oxygen relationship of the genera Opitutus and Didymococcus (Verrucomicrobia: Opitutaceae).</title>
        <authorList>
            <person name="Tegtmeier D."/>
            <person name="Belitz A."/>
            <person name="Radek R."/>
            <person name="Heimerl T."/>
            <person name="Brune A."/>
        </authorList>
    </citation>
    <scope>NUCLEOTIDE SEQUENCE [LARGE SCALE GENOMIC DNA]</scope>
    <source>
        <strain evidence="17 18">Ho45</strain>
    </source>
</reference>
<evidence type="ECO:0000256" key="8">
    <source>
        <dbReference type="ARBA" id="ARBA00022989"/>
    </source>
</evidence>
<keyword evidence="10 14" id="KW-0472">Membrane</keyword>
<comment type="subcellular location">
    <subcellularLocation>
        <location evidence="1">Endoplasmic reticulum membrane</location>
        <topology evidence="1">Multi-pass membrane protein</topology>
    </subcellularLocation>
</comment>
<dbReference type="InterPro" id="IPR027057">
    <property type="entry name" value="CAXX_Prtase_1"/>
</dbReference>
<evidence type="ECO:0000256" key="4">
    <source>
        <dbReference type="ARBA" id="ARBA00022723"/>
    </source>
</evidence>
<feature type="binding site" evidence="12">
    <location>
        <position position="362"/>
    </location>
    <ligand>
        <name>Zn(2+)</name>
        <dbReference type="ChEBI" id="CHEBI:29105"/>
        <note>catalytic</note>
    </ligand>
</feature>
<protein>
    <submittedName>
        <fullName evidence="17">Peptidase M48</fullName>
    </submittedName>
</protein>
<dbReference type="GO" id="GO:0071586">
    <property type="term" value="P:CAAX-box protein processing"/>
    <property type="evidence" value="ECO:0007669"/>
    <property type="project" value="InterPro"/>
</dbReference>
<keyword evidence="5 13" id="KW-0378">Hydrolase</keyword>
<evidence type="ECO:0000256" key="6">
    <source>
        <dbReference type="ARBA" id="ARBA00022824"/>
    </source>
</evidence>
<name>A0A2U8E799_9BACT</name>
<dbReference type="RefSeq" id="WP_108826608.1">
    <property type="nucleotide sequence ID" value="NZ_CP023004.1"/>
</dbReference>
<keyword evidence="7 12" id="KW-0862">Zinc</keyword>
<feature type="transmembrane region" description="Helical" evidence="14">
    <location>
        <begin position="332"/>
        <end position="350"/>
    </location>
</feature>